<dbReference type="KEGG" id="ares:IWH25_14440"/>
<sequence>MSKKRLAYGLALLCAALGNLGPGERRAVAGEAPADAGERKALHWRCWYNQQAHIHCLLDASAAEQSAGGPPAAGHLPRIVGELRSRPSAFKSVLVRIPTYSEPLDAGFAGTLAQAIMCGSRSDCSVRYTAQAPQHQEIAAILHRHLGWPAESATAPLAAVAGDH</sequence>
<proteinExistence type="predicted"/>
<reference evidence="1" key="1">
    <citation type="submission" date="2020-11" db="EMBL/GenBank/DDBJ databases">
        <title>Azospira restricta DSM 18626 genome sequence.</title>
        <authorList>
            <person name="Moe W.M."/>
        </authorList>
    </citation>
    <scope>NUCLEOTIDE SEQUENCE</scope>
    <source>
        <strain evidence="1">DSM 18626</strain>
    </source>
</reference>
<evidence type="ECO:0000313" key="1">
    <source>
        <dbReference type="EMBL" id="QRJ62944.1"/>
    </source>
</evidence>
<organism evidence="1 2">
    <name type="scientific">Azospira restricta</name>
    <dbReference type="NCBI Taxonomy" id="404405"/>
    <lineage>
        <taxon>Bacteria</taxon>
        <taxon>Pseudomonadati</taxon>
        <taxon>Pseudomonadota</taxon>
        <taxon>Betaproteobacteria</taxon>
        <taxon>Rhodocyclales</taxon>
        <taxon>Rhodocyclaceae</taxon>
        <taxon>Azospira</taxon>
    </lineage>
</organism>
<dbReference type="EMBL" id="CP064781">
    <property type="protein sequence ID" value="QRJ62944.1"/>
    <property type="molecule type" value="Genomic_DNA"/>
</dbReference>
<accession>A0A974PXA5</accession>
<keyword evidence="2" id="KW-1185">Reference proteome</keyword>
<dbReference type="RefSeq" id="WP_203386471.1">
    <property type="nucleotide sequence ID" value="NZ_CP064781.1"/>
</dbReference>
<name>A0A974PXA5_9RHOO</name>
<dbReference type="Proteomes" id="UP000663444">
    <property type="component" value="Chromosome"/>
</dbReference>
<gene>
    <name evidence="1" type="ORF">IWH25_14440</name>
</gene>
<dbReference type="AlphaFoldDB" id="A0A974PXA5"/>
<protein>
    <submittedName>
        <fullName evidence="1">Uncharacterized protein</fullName>
    </submittedName>
</protein>
<evidence type="ECO:0000313" key="2">
    <source>
        <dbReference type="Proteomes" id="UP000663444"/>
    </source>
</evidence>